<dbReference type="AlphaFoldDB" id="A0A5A9GEZ3"/>
<feature type="compositionally biased region" description="Polar residues" evidence="1">
    <location>
        <begin position="9"/>
        <end position="25"/>
    </location>
</feature>
<protein>
    <submittedName>
        <fullName evidence="2">Uncharacterized protein</fullName>
    </submittedName>
</protein>
<evidence type="ECO:0000313" key="2">
    <source>
        <dbReference type="EMBL" id="KAA0592933.1"/>
    </source>
</evidence>
<dbReference type="Proteomes" id="UP000324927">
    <property type="component" value="Unassembled WGS sequence"/>
</dbReference>
<organism evidence="2 3">
    <name type="scientific">Azospirillum lipoferum</name>
    <dbReference type="NCBI Taxonomy" id="193"/>
    <lineage>
        <taxon>Bacteria</taxon>
        <taxon>Pseudomonadati</taxon>
        <taxon>Pseudomonadota</taxon>
        <taxon>Alphaproteobacteria</taxon>
        <taxon>Rhodospirillales</taxon>
        <taxon>Azospirillaceae</taxon>
        <taxon>Azospirillum</taxon>
    </lineage>
</organism>
<gene>
    <name evidence="2" type="ORF">FZ942_25760</name>
</gene>
<feature type="region of interest" description="Disordered" evidence="1">
    <location>
        <begin position="1"/>
        <end position="31"/>
    </location>
</feature>
<accession>A0A5A9GEZ3</accession>
<sequence>MADDDITQVVETNPLDTPQVRSPNQPHEKGELGEHVAAVAIQKAFPGYRLVPSKADGITGPDQVWVSDDPTKPVLIIEVKTIDGSSMTNNPTRYLKKTKSGRQGSQEYVEKWAHNVINGRKAQ</sequence>
<comment type="caution">
    <text evidence="2">The sequence shown here is derived from an EMBL/GenBank/DDBJ whole genome shotgun (WGS) entry which is preliminary data.</text>
</comment>
<evidence type="ECO:0000256" key="1">
    <source>
        <dbReference type="SAM" id="MobiDB-lite"/>
    </source>
</evidence>
<keyword evidence="3" id="KW-1185">Reference proteome</keyword>
<proteinExistence type="predicted"/>
<dbReference type="RefSeq" id="WP_149233927.1">
    <property type="nucleotide sequence ID" value="NZ_JBHSJA010000055.1"/>
</dbReference>
<dbReference type="EMBL" id="VTTN01000013">
    <property type="protein sequence ID" value="KAA0592933.1"/>
    <property type="molecule type" value="Genomic_DNA"/>
</dbReference>
<evidence type="ECO:0000313" key="3">
    <source>
        <dbReference type="Proteomes" id="UP000324927"/>
    </source>
</evidence>
<reference evidence="2 3" key="1">
    <citation type="submission" date="2019-08" db="EMBL/GenBank/DDBJ databases">
        <authorList>
            <person name="Grouzdev D."/>
            <person name="Tikhonova E."/>
            <person name="Kravchenko I."/>
        </authorList>
    </citation>
    <scope>NUCLEOTIDE SEQUENCE [LARGE SCALE GENOMIC DNA]</scope>
    <source>
        <strain evidence="2 3">59b</strain>
    </source>
</reference>
<name>A0A5A9GEZ3_AZOLI</name>